<dbReference type="Pfam" id="PF13454">
    <property type="entry name" value="NAD_binding_9"/>
    <property type="match status" value="1"/>
</dbReference>
<evidence type="ECO:0000313" key="3">
    <source>
        <dbReference type="Proteomes" id="UP000291949"/>
    </source>
</evidence>
<dbReference type="PANTHER" id="PTHR40254:SF1">
    <property type="entry name" value="BLR0577 PROTEIN"/>
    <property type="match status" value="1"/>
</dbReference>
<gene>
    <name evidence="2" type="ORF">EQ811_05690</name>
</gene>
<dbReference type="EMBL" id="SCHC01000001">
    <property type="protein sequence ID" value="TBW78571.1"/>
    <property type="molecule type" value="Genomic_DNA"/>
</dbReference>
<evidence type="ECO:0000313" key="2">
    <source>
        <dbReference type="EMBL" id="TBW78571.1"/>
    </source>
</evidence>
<dbReference type="SUPFAM" id="SSF51905">
    <property type="entry name" value="FAD/NAD(P)-binding domain"/>
    <property type="match status" value="2"/>
</dbReference>
<dbReference type="PANTHER" id="PTHR40254">
    <property type="entry name" value="BLR0577 PROTEIN"/>
    <property type="match status" value="1"/>
</dbReference>
<sequence>MMNMRVAIIGMGTAGVSVLRQLVKHEDFSKLKVDVYDDAKNMGQGVPFQNDSSELLINMPSKKMSLNLDDDEEFWKWYQQQTEFDFPNPQYLPRFVFGHYMKSHLSRYDQQYENLTIINEKVQEIFTNSNVDDTKLKYYVCTCEDDKEWRVYDYLFLTFGTFSYHDPYHLKGKKGYIQTPYPTYNTLDHVDESDRIAIIGTGLASLDAVRYVAAHHPNLPITMTSRSASLPSVRGKMIDIQFTHLTKDHFNGIKENNYGNVPLDKAVALFLKECEDYEIDFQKLVNRRTGHHIKDLQFDLNNETEMGVFQSIIEHLKENLDWIWNSLSLRDQELFNEKYSKMIQLNSNPMPPRTAKLLIQLIEEGYLEIKKDLEDIQHDNNQFYLKFNNEDQETELFDVVINATGSKTHLGQLDEDDQLMLNLENRQIVQRHPMGGIQIIPETNQVISPRYGTLTNVIAIGQMTNGVNKLRNGVKMIVDQVVNTVSHLYLTQKEMEKNR</sequence>
<dbReference type="Proteomes" id="UP000291949">
    <property type="component" value="Unassembled WGS sequence"/>
</dbReference>
<dbReference type="AlphaFoldDB" id="A0A7Z7YXP5"/>
<feature type="domain" description="FAD-dependent urate hydroxylase HpyO/Asp monooxygenase CreE-like FAD/NAD(P)-binding" evidence="1">
    <location>
        <begin position="7"/>
        <end position="161"/>
    </location>
</feature>
<protein>
    <submittedName>
        <fullName evidence="2">Pyridine nucleotide-disulfide oxidoreductase</fullName>
    </submittedName>
</protein>
<dbReference type="InterPro" id="IPR036188">
    <property type="entry name" value="FAD/NAD-bd_sf"/>
</dbReference>
<evidence type="ECO:0000259" key="1">
    <source>
        <dbReference type="Pfam" id="PF13454"/>
    </source>
</evidence>
<dbReference type="InterPro" id="IPR052189">
    <property type="entry name" value="L-asp_N-monooxygenase_NS-form"/>
</dbReference>
<accession>A0A7Z7YXP5</accession>
<organism evidence="2 3">
    <name type="scientific">Staphylococcus capitis</name>
    <dbReference type="NCBI Taxonomy" id="29388"/>
    <lineage>
        <taxon>Bacteria</taxon>
        <taxon>Bacillati</taxon>
        <taxon>Bacillota</taxon>
        <taxon>Bacilli</taxon>
        <taxon>Bacillales</taxon>
        <taxon>Staphylococcaceae</taxon>
        <taxon>Staphylococcus</taxon>
    </lineage>
</organism>
<dbReference type="InterPro" id="IPR038732">
    <property type="entry name" value="HpyO/CreE_NAD-binding"/>
</dbReference>
<proteinExistence type="predicted"/>
<dbReference type="Gene3D" id="3.50.50.60">
    <property type="entry name" value="FAD/NAD(P)-binding domain"/>
    <property type="match status" value="1"/>
</dbReference>
<name>A0A7Z7YXP5_STACP</name>
<reference evidence="2 3" key="1">
    <citation type="journal article" date="2019" name="Sci. Transl. Med.">
        <title>Quorum sensing between bacterial species on the skin protects against epidermal injury in atopic dermatitis.</title>
        <authorList>
            <person name="Williams M.R."/>
        </authorList>
    </citation>
    <scope>NUCLEOTIDE SEQUENCE [LARGE SCALE GENOMIC DNA]</scope>
    <source>
        <strain evidence="2 3">H8</strain>
    </source>
</reference>
<comment type="caution">
    <text evidence="2">The sequence shown here is derived from an EMBL/GenBank/DDBJ whole genome shotgun (WGS) entry which is preliminary data.</text>
</comment>